<feature type="compositionally biased region" description="Basic and acidic residues" evidence="10">
    <location>
        <begin position="308"/>
        <end position="317"/>
    </location>
</feature>
<dbReference type="Gene3D" id="3.40.710.10">
    <property type="entry name" value="DD-peptidase/beta-lactamase superfamily"/>
    <property type="match status" value="1"/>
</dbReference>
<dbReference type="GO" id="GO:0009252">
    <property type="term" value="P:peptidoglycan biosynthetic process"/>
    <property type="evidence" value="ECO:0007669"/>
    <property type="project" value="UniProtKB-KW"/>
</dbReference>
<dbReference type="Gene3D" id="3.30.70.1070">
    <property type="entry name" value="Sporulation related repeat"/>
    <property type="match status" value="1"/>
</dbReference>
<comment type="similarity">
    <text evidence="1 9">Belongs to the peptidase S11 family.</text>
</comment>
<keyword evidence="5" id="KW-0573">Peptidoglycan synthesis</keyword>
<evidence type="ECO:0000256" key="7">
    <source>
        <dbReference type="PIRSR" id="PIRSR618044-1"/>
    </source>
</evidence>
<evidence type="ECO:0000256" key="4">
    <source>
        <dbReference type="ARBA" id="ARBA00022960"/>
    </source>
</evidence>
<dbReference type="GO" id="GO:0006508">
    <property type="term" value="P:proteolysis"/>
    <property type="evidence" value="ECO:0007669"/>
    <property type="project" value="InterPro"/>
</dbReference>
<dbReference type="PROSITE" id="PS51724">
    <property type="entry name" value="SPOR"/>
    <property type="match status" value="1"/>
</dbReference>
<dbReference type="KEGG" id="merd:EB233_19250"/>
<evidence type="ECO:0000256" key="6">
    <source>
        <dbReference type="ARBA" id="ARBA00023316"/>
    </source>
</evidence>
<gene>
    <name evidence="12" type="ORF">EB233_19250</name>
</gene>
<accession>A0A6M7UMX8</accession>
<dbReference type="GO" id="GO:0071555">
    <property type="term" value="P:cell wall organization"/>
    <property type="evidence" value="ECO:0007669"/>
    <property type="project" value="UniProtKB-KW"/>
</dbReference>
<dbReference type="InterPro" id="IPR018044">
    <property type="entry name" value="Peptidase_S11"/>
</dbReference>
<dbReference type="PRINTS" id="PR00725">
    <property type="entry name" value="DADACBPTASE1"/>
</dbReference>
<evidence type="ECO:0000256" key="3">
    <source>
        <dbReference type="ARBA" id="ARBA00022801"/>
    </source>
</evidence>
<dbReference type="Pfam" id="PF00768">
    <property type="entry name" value="Peptidase_S11"/>
    <property type="match status" value="1"/>
</dbReference>
<feature type="compositionally biased region" description="Low complexity" evidence="10">
    <location>
        <begin position="318"/>
        <end position="327"/>
    </location>
</feature>
<dbReference type="GO" id="GO:0042834">
    <property type="term" value="F:peptidoglycan binding"/>
    <property type="evidence" value="ECO:0007669"/>
    <property type="project" value="InterPro"/>
</dbReference>
<dbReference type="Proteomes" id="UP000503339">
    <property type="component" value="Chromosome"/>
</dbReference>
<keyword evidence="4" id="KW-0133">Cell shape</keyword>
<name>A0A6M7UMX8_9HYPH</name>
<keyword evidence="3" id="KW-0378">Hydrolase</keyword>
<evidence type="ECO:0000256" key="2">
    <source>
        <dbReference type="ARBA" id="ARBA00022729"/>
    </source>
</evidence>
<keyword evidence="2" id="KW-0732">Signal</keyword>
<dbReference type="GO" id="GO:0008360">
    <property type="term" value="P:regulation of cell shape"/>
    <property type="evidence" value="ECO:0007669"/>
    <property type="project" value="UniProtKB-KW"/>
</dbReference>
<evidence type="ECO:0000256" key="10">
    <source>
        <dbReference type="SAM" id="MobiDB-lite"/>
    </source>
</evidence>
<protein>
    <submittedName>
        <fullName evidence="12">D-alanyl-D-alanine carboxypeptidase</fullName>
    </submittedName>
</protein>
<dbReference type="PANTHER" id="PTHR21581:SF6">
    <property type="entry name" value="TRAFFICKING PROTEIN PARTICLE COMPLEX SUBUNIT 12"/>
    <property type="match status" value="1"/>
</dbReference>
<dbReference type="GO" id="GO:0009002">
    <property type="term" value="F:serine-type D-Ala-D-Ala carboxypeptidase activity"/>
    <property type="evidence" value="ECO:0007669"/>
    <property type="project" value="InterPro"/>
</dbReference>
<feature type="domain" description="SPOR" evidence="11">
    <location>
        <begin position="391"/>
        <end position="475"/>
    </location>
</feature>
<evidence type="ECO:0000256" key="9">
    <source>
        <dbReference type="RuleBase" id="RU004016"/>
    </source>
</evidence>
<feature type="region of interest" description="Disordered" evidence="10">
    <location>
        <begin position="308"/>
        <end position="327"/>
    </location>
</feature>
<dbReference type="InterPro" id="IPR007730">
    <property type="entry name" value="SPOR-like_dom"/>
</dbReference>
<dbReference type="EMBL" id="CP033361">
    <property type="protein sequence ID" value="QKC77380.1"/>
    <property type="molecule type" value="Genomic_DNA"/>
</dbReference>
<feature type="active site" description="Proton acceptor" evidence="7">
    <location>
        <position position="67"/>
    </location>
</feature>
<sequence length="475" mass="49911">MRQALLGIVSKSTSPLKAIMVFALAVTFVCADVASSLAARPAAIVVDAKTGKVLYSADANGRRYPASLTKMMTLYLTFEAMAKGKINRNSQVVFSAHASAEAPTKLGVKPGGSVTVETAILSIVTKSANDSATALGEMLGGDEPTFARMMTAKARQLGMNGTVFRNANGLPDPGQFTTARDMATLGIALREHFPQYYGYFSQRSFLYGRQRINGHNRLLGRIKGVDGIKTGYTRASGFNLVSSVNDGNRRLVAVVMGGTSGGSRDNQMASLINTYMPRASTRGGGDLVAKADSSNPIKALAKVILPKHDAPTPDDKPVAVASADDTAVTEDATVAEDDTADSDAQAETPKLVAPAKKVKTVIVAAPKVATAQVVAAYAEPTPPAVDPVNTASVPSGWAIQVASSPKQSEAQAFLDRTTKQAPKILADASGFTVAFDKDGETYYRARFGGFGSKDAAWKACTALKKKKIACYAVQQ</sequence>
<dbReference type="PANTHER" id="PTHR21581">
    <property type="entry name" value="D-ALANYL-D-ALANINE CARBOXYPEPTIDASE"/>
    <property type="match status" value="1"/>
</dbReference>
<dbReference type="RefSeq" id="WP_027051902.1">
    <property type="nucleotide sequence ID" value="NZ_CP033361.1"/>
</dbReference>
<keyword evidence="12" id="KW-0121">Carboxypeptidase</keyword>
<organism evidence="12 13">
    <name type="scientific">Mesorhizobium erdmanii</name>
    <dbReference type="NCBI Taxonomy" id="1777866"/>
    <lineage>
        <taxon>Bacteria</taxon>
        <taxon>Pseudomonadati</taxon>
        <taxon>Pseudomonadota</taxon>
        <taxon>Alphaproteobacteria</taxon>
        <taxon>Hyphomicrobiales</taxon>
        <taxon>Phyllobacteriaceae</taxon>
        <taxon>Mesorhizobium</taxon>
    </lineage>
</organism>
<dbReference type="InterPro" id="IPR012338">
    <property type="entry name" value="Beta-lactam/transpept-like"/>
</dbReference>
<dbReference type="SUPFAM" id="SSF110997">
    <property type="entry name" value="Sporulation related repeat"/>
    <property type="match status" value="1"/>
</dbReference>
<dbReference type="InterPro" id="IPR001967">
    <property type="entry name" value="Peptidase_S11_N"/>
</dbReference>
<keyword evidence="6" id="KW-0961">Cell wall biogenesis/degradation</keyword>
<keyword evidence="12" id="KW-0645">Protease</keyword>
<evidence type="ECO:0000256" key="1">
    <source>
        <dbReference type="ARBA" id="ARBA00007164"/>
    </source>
</evidence>
<feature type="active site" evidence="7">
    <location>
        <position position="127"/>
    </location>
</feature>
<dbReference type="SUPFAM" id="SSF56601">
    <property type="entry name" value="beta-lactamase/transpeptidase-like"/>
    <property type="match status" value="1"/>
</dbReference>
<evidence type="ECO:0000256" key="5">
    <source>
        <dbReference type="ARBA" id="ARBA00022984"/>
    </source>
</evidence>
<feature type="binding site" evidence="8">
    <location>
        <position position="229"/>
    </location>
    <ligand>
        <name>substrate</name>
    </ligand>
</feature>
<dbReference type="AlphaFoldDB" id="A0A6M7UMX8"/>
<dbReference type="InterPro" id="IPR036680">
    <property type="entry name" value="SPOR-like_sf"/>
</dbReference>
<evidence type="ECO:0000313" key="12">
    <source>
        <dbReference type="EMBL" id="QKC77380.1"/>
    </source>
</evidence>
<feature type="active site" description="Proton acceptor" evidence="7">
    <location>
        <position position="70"/>
    </location>
</feature>
<evidence type="ECO:0000256" key="8">
    <source>
        <dbReference type="PIRSR" id="PIRSR618044-2"/>
    </source>
</evidence>
<proteinExistence type="inferred from homology"/>
<dbReference type="Pfam" id="PF05036">
    <property type="entry name" value="SPOR"/>
    <property type="match status" value="1"/>
</dbReference>
<evidence type="ECO:0000313" key="13">
    <source>
        <dbReference type="Proteomes" id="UP000503339"/>
    </source>
</evidence>
<keyword evidence="13" id="KW-1185">Reference proteome</keyword>
<evidence type="ECO:0000259" key="11">
    <source>
        <dbReference type="PROSITE" id="PS51724"/>
    </source>
</evidence>
<reference evidence="12 13" key="1">
    <citation type="submission" date="2018-10" db="EMBL/GenBank/DDBJ databases">
        <authorList>
            <person name="Perry B.J."/>
            <person name="Sullivan J.T."/>
            <person name="Murphy R.J.T."/>
            <person name="Ramsay J.P."/>
            <person name="Ronson C.W."/>
        </authorList>
    </citation>
    <scope>NUCLEOTIDE SEQUENCE [LARGE SCALE GENOMIC DNA]</scope>
    <source>
        <strain evidence="12 13">NZP2014</strain>
    </source>
</reference>